<accession>X1AD42</accession>
<name>X1AD42_9ZZZZ</name>
<evidence type="ECO:0000313" key="1">
    <source>
        <dbReference type="EMBL" id="GAG70568.1"/>
    </source>
</evidence>
<sequence>MLEIHNKILNFLIFELYFEDKLKEEDLYQGLTKVVNIIIEDINYEEWASFLFKELNKEEIKKKEEIEEECNEFIELRTDQYDIGKYRKYIIGEISNNYFNLFNKFILKRIKKSSKGVNDFLNIYQKSQIRKYECLCTQYNAIYGENLREDELIHSGVLKVLYWISSGNIENSSSDPILVPFLESVVKHLKLKKWRPYKPKVTDFIGSLKENRENSTIKFLIGLMKRDQICDSMLKGHKISSKKGILGFYSNPHSKNIDYG</sequence>
<dbReference type="AlphaFoldDB" id="X1AD42"/>
<organism evidence="1">
    <name type="scientific">marine sediment metagenome</name>
    <dbReference type="NCBI Taxonomy" id="412755"/>
    <lineage>
        <taxon>unclassified sequences</taxon>
        <taxon>metagenomes</taxon>
        <taxon>ecological metagenomes</taxon>
    </lineage>
</organism>
<reference evidence="1" key="1">
    <citation type="journal article" date="2014" name="Front. Microbiol.">
        <title>High frequency of phylogenetically diverse reductive dehalogenase-homologous genes in deep subseafloor sedimentary metagenomes.</title>
        <authorList>
            <person name="Kawai M."/>
            <person name="Futagami T."/>
            <person name="Toyoda A."/>
            <person name="Takaki Y."/>
            <person name="Nishi S."/>
            <person name="Hori S."/>
            <person name="Arai W."/>
            <person name="Tsubouchi T."/>
            <person name="Morono Y."/>
            <person name="Uchiyama I."/>
            <person name="Ito T."/>
            <person name="Fujiyama A."/>
            <person name="Inagaki F."/>
            <person name="Takami H."/>
        </authorList>
    </citation>
    <scope>NUCLEOTIDE SEQUENCE</scope>
    <source>
        <strain evidence="1">Expedition CK06-06</strain>
    </source>
</reference>
<proteinExistence type="predicted"/>
<gene>
    <name evidence="1" type="ORF">S01H4_05335</name>
</gene>
<dbReference type="EMBL" id="BART01001535">
    <property type="protein sequence ID" value="GAG70568.1"/>
    <property type="molecule type" value="Genomic_DNA"/>
</dbReference>
<protein>
    <submittedName>
        <fullName evidence="1">Uncharacterized protein</fullName>
    </submittedName>
</protein>
<feature type="non-terminal residue" evidence="1">
    <location>
        <position position="260"/>
    </location>
</feature>
<comment type="caution">
    <text evidence="1">The sequence shown here is derived from an EMBL/GenBank/DDBJ whole genome shotgun (WGS) entry which is preliminary data.</text>
</comment>